<dbReference type="PANTHER" id="PTHR35011">
    <property type="entry name" value="2,3-DIKETO-L-GULONATE TRAP TRANSPORTER SMALL PERMEASE PROTEIN YIAM"/>
    <property type="match status" value="1"/>
</dbReference>
<dbReference type="RefSeq" id="WP_317123256.1">
    <property type="nucleotide sequence ID" value="NZ_JAWJBA010000006.1"/>
</dbReference>
<evidence type="ECO:0000256" key="8">
    <source>
        <dbReference type="ARBA" id="ARBA00038436"/>
    </source>
</evidence>
<feature type="transmembrane region" description="Helical" evidence="9">
    <location>
        <begin position="55"/>
        <end position="77"/>
    </location>
</feature>
<evidence type="ECO:0000256" key="9">
    <source>
        <dbReference type="SAM" id="Phobius"/>
    </source>
</evidence>
<dbReference type="EMBL" id="JAWJBA010000006">
    <property type="protein sequence ID" value="MDV2686087.1"/>
    <property type="molecule type" value="Genomic_DNA"/>
</dbReference>
<keyword evidence="2" id="KW-0813">Transport</keyword>
<proteinExistence type="inferred from homology"/>
<feature type="transmembrane region" description="Helical" evidence="9">
    <location>
        <begin position="14"/>
        <end position="35"/>
    </location>
</feature>
<feature type="transmembrane region" description="Helical" evidence="9">
    <location>
        <begin position="97"/>
        <end position="115"/>
    </location>
</feature>
<comment type="subcellular location">
    <subcellularLocation>
        <location evidence="1">Cell inner membrane</location>
        <topology evidence="1">Multi-pass membrane protein</topology>
    </subcellularLocation>
</comment>
<keyword evidence="12" id="KW-1185">Reference proteome</keyword>
<keyword evidence="7 9" id="KW-0472">Membrane</keyword>
<comment type="caution">
    <text evidence="11">The sequence shown here is derived from an EMBL/GenBank/DDBJ whole genome shotgun (WGS) entry which is preliminary data.</text>
</comment>
<comment type="similarity">
    <text evidence="8">Belongs to the TRAP transporter small permease family.</text>
</comment>
<evidence type="ECO:0000313" key="11">
    <source>
        <dbReference type="EMBL" id="MDV2686087.1"/>
    </source>
</evidence>
<evidence type="ECO:0000256" key="2">
    <source>
        <dbReference type="ARBA" id="ARBA00022448"/>
    </source>
</evidence>
<gene>
    <name evidence="11" type="ORF">RYX56_17095</name>
</gene>
<keyword evidence="6 9" id="KW-1133">Transmembrane helix</keyword>
<keyword evidence="4" id="KW-0997">Cell inner membrane</keyword>
<organism evidence="11 12">
    <name type="scientific">Alkalihalophilus lindianensis</name>
    <dbReference type="NCBI Taxonomy" id="1630542"/>
    <lineage>
        <taxon>Bacteria</taxon>
        <taxon>Bacillati</taxon>
        <taxon>Bacillota</taxon>
        <taxon>Bacilli</taxon>
        <taxon>Bacillales</taxon>
        <taxon>Bacillaceae</taxon>
        <taxon>Alkalihalophilus</taxon>
    </lineage>
</organism>
<evidence type="ECO:0000256" key="3">
    <source>
        <dbReference type="ARBA" id="ARBA00022475"/>
    </source>
</evidence>
<evidence type="ECO:0000256" key="1">
    <source>
        <dbReference type="ARBA" id="ARBA00004429"/>
    </source>
</evidence>
<evidence type="ECO:0000313" key="12">
    <source>
        <dbReference type="Proteomes" id="UP001287282"/>
    </source>
</evidence>
<accession>A0ABU3XEP1</accession>
<evidence type="ECO:0000259" key="10">
    <source>
        <dbReference type="Pfam" id="PF04290"/>
    </source>
</evidence>
<evidence type="ECO:0000256" key="6">
    <source>
        <dbReference type="ARBA" id="ARBA00022989"/>
    </source>
</evidence>
<evidence type="ECO:0000256" key="5">
    <source>
        <dbReference type="ARBA" id="ARBA00022692"/>
    </source>
</evidence>
<protein>
    <submittedName>
        <fullName evidence="11">TRAP transporter small permease</fullName>
    </submittedName>
</protein>
<name>A0ABU3XEP1_9BACI</name>
<feature type="domain" description="Tripartite ATP-independent periplasmic transporters DctQ component" evidence="10">
    <location>
        <begin position="30"/>
        <end position="157"/>
    </location>
</feature>
<feature type="transmembrane region" description="Helical" evidence="9">
    <location>
        <begin position="135"/>
        <end position="157"/>
    </location>
</feature>
<keyword evidence="5 9" id="KW-0812">Transmembrane</keyword>
<reference evidence="11 12" key="1">
    <citation type="submission" date="2023-10" db="EMBL/GenBank/DDBJ databases">
        <title>Screening of Alkalihalobacillus lindianensis BZ-TG-R113 and Its Alleviation of Salt Stress on Rapeseed Growth.</title>
        <authorList>
            <person name="Zhao B."/>
            <person name="Guo T."/>
        </authorList>
    </citation>
    <scope>NUCLEOTIDE SEQUENCE [LARGE SCALE GENOMIC DNA]</scope>
    <source>
        <strain evidence="11 12">BZ-TG-R113</strain>
    </source>
</reference>
<evidence type="ECO:0000256" key="7">
    <source>
        <dbReference type="ARBA" id="ARBA00023136"/>
    </source>
</evidence>
<evidence type="ECO:0000256" key="4">
    <source>
        <dbReference type="ARBA" id="ARBA00022519"/>
    </source>
</evidence>
<dbReference type="Pfam" id="PF04290">
    <property type="entry name" value="DctQ"/>
    <property type="match status" value="1"/>
</dbReference>
<sequence>MEDKLQKVIKIHEVLKVSGVYVSGIAVIGMMLLIVTDVVLRNVFSSPISGTYEIVQYYLMPLAIFPALAFTYSSGVLPRLSEVVEKLPKKFNQVNRILIYVIEMVIFTFLTIYGWKFAMSGLADQMAIPVSGNLIPLYPIYFLVPIGFALVLMEVLLANAKKLQEKRTQKLEEAKS</sequence>
<dbReference type="InterPro" id="IPR055348">
    <property type="entry name" value="DctQ"/>
</dbReference>
<dbReference type="InterPro" id="IPR007387">
    <property type="entry name" value="TRAP_DctQ"/>
</dbReference>
<dbReference type="Proteomes" id="UP001287282">
    <property type="component" value="Unassembled WGS sequence"/>
</dbReference>
<keyword evidence="3" id="KW-1003">Cell membrane</keyword>